<reference evidence="3" key="1">
    <citation type="submission" date="2011-11" db="EMBL/GenBank/DDBJ databases">
        <title>Complete sequence of Paenibacillus terrae HPL-003.</title>
        <authorList>
            <person name="Shin S.H."/>
            <person name="Kim S."/>
            <person name="Kim J.Y."/>
        </authorList>
    </citation>
    <scope>NUCLEOTIDE SEQUENCE [LARGE SCALE GENOMIC DNA]</scope>
    <source>
        <strain evidence="3">HPL-003</strain>
    </source>
</reference>
<name>G7VQY3_PAETH</name>
<gene>
    <name evidence="2" type="ordered locus">HPL003_22590</name>
</gene>
<evidence type="ECO:0000259" key="1">
    <source>
        <dbReference type="Pfam" id="PF14436"/>
    </source>
</evidence>
<dbReference type="STRING" id="985665.HPL003_22590"/>
<dbReference type="HOGENOM" id="CLU_155088_0_0_9"/>
<dbReference type="Proteomes" id="UP000005876">
    <property type="component" value="Chromosome"/>
</dbReference>
<dbReference type="InterPro" id="IPR029501">
    <property type="entry name" value="EndoU_bac"/>
</dbReference>
<dbReference type="GO" id="GO:0004519">
    <property type="term" value="F:endonuclease activity"/>
    <property type="evidence" value="ECO:0007669"/>
    <property type="project" value="InterPro"/>
</dbReference>
<dbReference type="Pfam" id="PF14436">
    <property type="entry name" value="EndoU_bacteria"/>
    <property type="match status" value="1"/>
</dbReference>
<dbReference type="AlphaFoldDB" id="G7VQY3"/>
<protein>
    <recommendedName>
        <fullName evidence="1">Bacterial EndoU nuclease domain-containing protein</fullName>
    </recommendedName>
</protein>
<reference key="2">
    <citation type="submission" date="2011-11" db="EMBL/GenBank/DDBJ databases">
        <authorList>
            <person name="Shin S.H."/>
            <person name="Kim S."/>
            <person name="Kim J.Y."/>
        </authorList>
    </citation>
    <scope>NUCLEOTIDE SEQUENCE</scope>
    <source>
        <strain>HPL-003</strain>
    </source>
</reference>
<sequence>MKLRNGNLNYAVEEMLVNADGTRRVKYTTQFPDGNLSKIKTSTLFPNTWSDDAIMNAIKKVGDTPSIGTRDGITLHRNTINGVEIEVMKDGNKVISGLSTGGVHTPGFD</sequence>
<organism evidence="2 3">
    <name type="scientific">Paenibacillus terrae (strain HPL-003)</name>
    <dbReference type="NCBI Taxonomy" id="985665"/>
    <lineage>
        <taxon>Bacteria</taxon>
        <taxon>Bacillati</taxon>
        <taxon>Bacillota</taxon>
        <taxon>Bacilli</taxon>
        <taxon>Bacillales</taxon>
        <taxon>Paenibacillaceae</taxon>
        <taxon>Paenibacillus</taxon>
    </lineage>
</organism>
<accession>G7VQY3</accession>
<dbReference type="RefSeq" id="WP_014281937.1">
    <property type="nucleotide sequence ID" value="NC_016641.1"/>
</dbReference>
<proteinExistence type="predicted"/>
<feature type="domain" description="Bacterial EndoU nuclease" evidence="1">
    <location>
        <begin position="17"/>
        <end position="96"/>
    </location>
</feature>
<evidence type="ECO:0000313" key="2">
    <source>
        <dbReference type="EMBL" id="AET61242.1"/>
    </source>
</evidence>
<dbReference type="EMBL" id="CP003107">
    <property type="protein sequence ID" value="AET61242.1"/>
    <property type="molecule type" value="Genomic_DNA"/>
</dbReference>
<dbReference type="OrthoDB" id="2192478at2"/>
<evidence type="ECO:0000313" key="3">
    <source>
        <dbReference type="Proteomes" id="UP000005876"/>
    </source>
</evidence>
<reference evidence="2 3" key="3">
    <citation type="journal article" date="2012" name="J. Bacteriol.">
        <title>Genome Sequence of Paenibacillus terrae HPL-003, a Xylanase-Producing Bacterium Isolated from Soil Found in Forest Residue.</title>
        <authorList>
            <person name="Shin S.H."/>
            <person name="Kim S."/>
            <person name="Kim J.Y."/>
            <person name="Song H.Y."/>
            <person name="Cho S.J."/>
            <person name="Kim D.R."/>
            <person name="Lee K.I."/>
            <person name="Lim H.K."/>
            <person name="Park N.J."/>
            <person name="Hwang I.T."/>
            <person name="Yang K.S."/>
        </authorList>
    </citation>
    <scope>NUCLEOTIDE SEQUENCE [LARGE SCALE GENOMIC DNA]</scope>
    <source>
        <strain evidence="2 3">HPL-003</strain>
    </source>
</reference>
<dbReference type="KEGG" id="pta:HPL003_22590"/>
<dbReference type="eggNOG" id="COG5444">
    <property type="taxonomic scope" value="Bacteria"/>
</dbReference>